<proteinExistence type="predicted"/>
<dbReference type="AlphaFoldDB" id="A0A7G8BGS9"/>
<name>A0A7G8BGS9_9BACT</name>
<organism evidence="2 3">
    <name type="scientific">Alloacidobacterium dinghuense</name>
    <dbReference type="NCBI Taxonomy" id="2763107"/>
    <lineage>
        <taxon>Bacteria</taxon>
        <taxon>Pseudomonadati</taxon>
        <taxon>Acidobacteriota</taxon>
        <taxon>Terriglobia</taxon>
        <taxon>Terriglobales</taxon>
        <taxon>Acidobacteriaceae</taxon>
        <taxon>Alloacidobacterium</taxon>
    </lineage>
</organism>
<dbReference type="Gene3D" id="3.40.50.1820">
    <property type="entry name" value="alpha/beta hydrolase"/>
    <property type="match status" value="1"/>
</dbReference>
<accession>A0A7G8BGS9</accession>
<dbReference type="Proteomes" id="UP000515312">
    <property type="component" value="Chromosome"/>
</dbReference>
<gene>
    <name evidence="2" type="ORF">H7849_22300</name>
</gene>
<dbReference type="SUPFAM" id="SSF53474">
    <property type="entry name" value="alpha/beta-Hydrolases"/>
    <property type="match status" value="1"/>
</dbReference>
<evidence type="ECO:0000259" key="1">
    <source>
        <dbReference type="Pfam" id="PF20408"/>
    </source>
</evidence>
<dbReference type="EMBL" id="CP060394">
    <property type="protein sequence ID" value="QNI31749.1"/>
    <property type="molecule type" value="Genomic_DNA"/>
</dbReference>
<dbReference type="GO" id="GO:0016787">
    <property type="term" value="F:hydrolase activity"/>
    <property type="evidence" value="ECO:0007669"/>
    <property type="project" value="UniProtKB-KW"/>
</dbReference>
<dbReference type="KEGG" id="adin:H7849_22300"/>
<keyword evidence="2" id="KW-0378">Hydrolase</keyword>
<protein>
    <submittedName>
        <fullName evidence="2">Alpha/beta hydrolase</fullName>
    </submittedName>
</protein>
<keyword evidence="3" id="KW-1185">Reference proteome</keyword>
<dbReference type="InterPro" id="IPR046879">
    <property type="entry name" value="KANL3/Tex30_Abhydrolase"/>
</dbReference>
<dbReference type="PANTHER" id="PTHR13136:SF11">
    <property type="entry name" value="TESTIS-EXPRESSED PROTEIN 30"/>
    <property type="match status" value="1"/>
</dbReference>
<sequence length="225" mass="24102">MPSVNNCRAFLDVVDGVSIRGFLHLPVIGGGDCLVLTHGAGANCNAPLLIKLAETFCASGLTVLRCDLPFRQARPHGSPPRGSAERDQKGLRAALGSMRQQSSGRMFLGGHSYGGRQASMLAAAEPGLIDELLLLSYPLHPPQKPEELRTGHFSSLRTPALFVHGTRDGFATTSEMVAALTLIPARTELCEITGAGHELMTKRNEDELSRTIVGVFQSFAKEKVV</sequence>
<feature type="domain" description="KANL3/Tex30 alpha/beta hydrolase-like" evidence="1">
    <location>
        <begin position="33"/>
        <end position="207"/>
    </location>
</feature>
<dbReference type="Pfam" id="PF20408">
    <property type="entry name" value="Abhydrolase_11"/>
    <property type="match status" value="1"/>
</dbReference>
<evidence type="ECO:0000313" key="3">
    <source>
        <dbReference type="Proteomes" id="UP000515312"/>
    </source>
</evidence>
<dbReference type="PANTHER" id="PTHR13136">
    <property type="entry name" value="TESTIS DEVELOPMENT PROTEIN PRTD"/>
    <property type="match status" value="1"/>
</dbReference>
<reference evidence="2 3" key="1">
    <citation type="submission" date="2020-08" db="EMBL/GenBank/DDBJ databases">
        <title>Edaphobacter telluris sp. nov. and Acidobacterium dinghuensis sp. nov., two acidobacteria isolated from forest soil.</title>
        <authorList>
            <person name="Fu J."/>
            <person name="Qiu L."/>
        </authorList>
    </citation>
    <scope>NUCLEOTIDE SEQUENCE [LARGE SCALE GENOMIC DNA]</scope>
    <source>
        <strain evidence="2">4Y35</strain>
    </source>
</reference>
<dbReference type="InterPro" id="IPR029058">
    <property type="entry name" value="AB_hydrolase_fold"/>
</dbReference>
<evidence type="ECO:0000313" key="2">
    <source>
        <dbReference type="EMBL" id="QNI31749.1"/>
    </source>
</evidence>
<dbReference type="InterPro" id="IPR026555">
    <property type="entry name" value="NSL3/Tex30"/>
</dbReference>